<accession>I7M4L3</accession>
<dbReference type="AlphaFoldDB" id="I7M4L3"/>
<dbReference type="RefSeq" id="XP_001027819.3">
    <property type="nucleotide sequence ID" value="XM_001027819.4"/>
</dbReference>
<dbReference type="InParanoid" id="I7M4L3"/>
<name>I7M4L3_TETTS</name>
<dbReference type="GeneID" id="7839292"/>
<evidence type="ECO:0000313" key="1">
    <source>
        <dbReference type="EMBL" id="EAS07577.3"/>
    </source>
</evidence>
<sequence>MKMFMEEEDICDDLSKTKSLKCINSSKNKSKVKQEDDEEYNSNNQILVAKDYEIAYRDDKSKFMYQLFLNKMQQKLSHVIIFDLLVDLDSGASIQEQQDEYFRGFDLLHNIKPVYKVEKKCGYVSFHMPEKEIPDIDINYSIQLLESQQSAKYKEFAEMLRQMNIKQAIFRDIITRILERNNYNMEYMMKIKQQRQEYMQNYSQEKFMTKQDSSQDLFVNIAGYSFCIINKSMHLSYLSKSKELIYLLGADEDQQARVALKKSQLDMFSYDSRAVIQQVYMNYILHGKTTQFEQNFNLLSYDNISIYCPAEFKVCQIKYPPELQYDPEIQCDDFIVVSQYDIQPFQVQKVLGIRKQFDELQRYMQTFDQDFEYSIQSENFLSKFYKKVLKKIHKRDKIHEMKEREIKSRTCGYRHLNQSK</sequence>
<dbReference type="KEGG" id="tet:TTHERM_00678430"/>
<gene>
    <name evidence="1" type="ORF">TTHERM_00678430</name>
</gene>
<protein>
    <submittedName>
        <fullName evidence="1">Uncharacterized protein</fullName>
    </submittedName>
</protein>
<dbReference type="HOGENOM" id="CLU_654682_0_0_1"/>
<keyword evidence="2" id="KW-1185">Reference proteome</keyword>
<reference evidence="2" key="1">
    <citation type="journal article" date="2006" name="PLoS Biol.">
        <title>Macronuclear genome sequence of the ciliate Tetrahymena thermophila, a model eukaryote.</title>
        <authorList>
            <person name="Eisen J.A."/>
            <person name="Coyne R.S."/>
            <person name="Wu M."/>
            <person name="Wu D."/>
            <person name="Thiagarajan M."/>
            <person name="Wortman J.R."/>
            <person name="Badger J.H."/>
            <person name="Ren Q."/>
            <person name="Amedeo P."/>
            <person name="Jones K.M."/>
            <person name="Tallon L.J."/>
            <person name="Delcher A.L."/>
            <person name="Salzberg S.L."/>
            <person name="Silva J.C."/>
            <person name="Haas B.J."/>
            <person name="Majoros W.H."/>
            <person name="Farzad M."/>
            <person name="Carlton J.M."/>
            <person name="Smith R.K. Jr."/>
            <person name="Garg J."/>
            <person name="Pearlman R.E."/>
            <person name="Karrer K.M."/>
            <person name="Sun L."/>
            <person name="Manning G."/>
            <person name="Elde N.C."/>
            <person name="Turkewitz A.P."/>
            <person name="Asai D.J."/>
            <person name="Wilkes D.E."/>
            <person name="Wang Y."/>
            <person name="Cai H."/>
            <person name="Collins K."/>
            <person name="Stewart B.A."/>
            <person name="Lee S.R."/>
            <person name="Wilamowska K."/>
            <person name="Weinberg Z."/>
            <person name="Ruzzo W.L."/>
            <person name="Wloga D."/>
            <person name="Gaertig J."/>
            <person name="Frankel J."/>
            <person name="Tsao C.-C."/>
            <person name="Gorovsky M.A."/>
            <person name="Keeling P.J."/>
            <person name="Waller R.F."/>
            <person name="Patron N.J."/>
            <person name="Cherry J.M."/>
            <person name="Stover N.A."/>
            <person name="Krieger C.J."/>
            <person name="del Toro C."/>
            <person name="Ryder H.F."/>
            <person name="Williamson S.C."/>
            <person name="Barbeau R.A."/>
            <person name="Hamilton E.P."/>
            <person name="Orias E."/>
        </authorList>
    </citation>
    <scope>NUCLEOTIDE SEQUENCE [LARGE SCALE GENOMIC DNA]</scope>
    <source>
        <strain evidence="2">SB210</strain>
    </source>
</reference>
<evidence type="ECO:0000313" key="2">
    <source>
        <dbReference type="Proteomes" id="UP000009168"/>
    </source>
</evidence>
<proteinExistence type="predicted"/>
<dbReference type="Proteomes" id="UP000009168">
    <property type="component" value="Unassembled WGS sequence"/>
</dbReference>
<dbReference type="EMBL" id="GG662216">
    <property type="protein sequence ID" value="EAS07577.3"/>
    <property type="molecule type" value="Genomic_DNA"/>
</dbReference>
<organism evidence="1 2">
    <name type="scientific">Tetrahymena thermophila (strain SB210)</name>
    <dbReference type="NCBI Taxonomy" id="312017"/>
    <lineage>
        <taxon>Eukaryota</taxon>
        <taxon>Sar</taxon>
        <taxon>Alveolata</taxon>
        <taxon>Ciliophora</taxon>
        <taxon>Intramacronucleata</taxon>
        <taxon>Oligohymenophorea</taxon>
        <taxon>Hymenostomatida</taxon>
        <taxon>Tetrahymenina</taxon>
        <taxon>Tetrahymenidae</taxon>
        <taxon>Tetrahymena</taxon>
    </lineage>
</organism>